<gene>
    <name evidence="3" type="ORF">D7318_31535</name>
    <name evidence="2" type="ORF">D7319_31665</name>
</gene>
<reference evidence="4 5" key="1">
    <citation type="submission" date="2018-09" db="EMBL/GenBank/DDBJ databases">
        <title>Streptomyces sp. nov. DS1-2, an endophytic actinomycete isolated from roots of Dendrobium scabrilingue.</title>
        <authorList>
            <person name="Kuncharoen N."/>
            <person name="Kudo T."/>
            <person name="Ohkuma M."/>
            <person name="Yuki M."/>
            <person name="Tanasupawat S."/>
        </authorList>
    </citation>
    <scope>NUCLEOTIDE SEQUENCE [LARGE SCALE GENOMIC DNA]</scope>
    <source>
        <strain evidence="2 5">AZ1-7</strain>
        <strain evidence="3 4">DS1-2</strain>
    </source>
</reference>
<comment type="caution">
    <text evidence="2">The sequence shown here is derived from an EMBL/GenBank/DDBJ whole genome shotgun (WGS) entry which is preliminary data.</text>
</comment>
<dbReference type="InterPro" id="IPR049251">
    <property type="entry name" value="DUF6884"/>
</dbReference>
<dbReference type="Pfam" id="PF21818">
    <property type="entry name" value="DUF6884"/>
    <property type="match status" value="1"/>
</dbReference>
<dbReference type="AlphaFoldDB" id="A0A3A9VQQ4"/>
<accession>A0A3A9VQQ4</accession>
<name>A0A3A9VQQ4_9ACTN</name>
<keyword evidence="4" id="KW-1185">Reference proteome</keyword>
<sequence>MGADLIDGLVVVGCSRRKTVTSRPVPALELYQGGCVPRLRDRLGADAGRRRQVLVLSARHGLVPADAPLETYDQPLTERRARALCRPVRHALTVHLAIHPTCEALLLLEPAYLQVLGTPPVPVVHVITDPVAHFGAAEKILATWGWA</sequence>
<dbReference type="RefSeq" id="WP_120700674.1">
    <property type="nucleotide sequence ID" value="NZ_RBDX01000052.1"/>
</dbReference>
<evidence type="ECO:0000313" key="2">
    <source>
        <dbReference type="EMBL" id="RKN03365.1"/>
    </source>
</evidence>
<dbReference type="Proteomes" id="UP000275024">
    <property type="component" value="Unassembled WGS sequence"/>
</dbReference>
<dbReference type="EMBL" id="RBDY01000051">
    <property type="protein sequence ID" value="RKN13222.1"/>
    <property type="molecule type" value="Genomic_DNA"/>
</dbReference>
<proteinExistence type="predicted"/>
<dbReference type="Proteomes" id="UP000268652">
    <property type="component" value="Unassembled WGS sequence"/>
</dbReference>
<dbReference type="OrthoDB" id="3626091at2"/>
<evidence type="ECO:0000313" key="3">
    <source>
        <dbReference type="EMBL" id="RKN13222.1"/>
    </source>
</evidence>
<evidence type="ECO:0000259" key="1">
    <source>
        <dbReference type="Pfam" id="PF21818"/>
    </source>
</evidence>
<dbReference type="EMBL" id="RBDX01000052">
    <property type="protein sequence ID" value="RKN03365.1"/>
    <property type="molecule type" value="Genomic_DNA"/>
</dbReference>
<feature type="domain" description="DUF6884" evidence="1">
    <location>
        <begin position="10"/>
        <end position="136"/>
    </location>
</feature>
<organism evidence="2 5">
    <name type="scientific">Streptomyces radicis</name>
    <dbReference type="NCBI Taxonomy" id="1750517"/>
    <lineage>
        <taxon>Bacteria</taxon>
        <taxon>Bacillati</taxon>
        <taxon>Actinomycetota</taxon>
        <taxon>Actinomycetes</taxon>
        <taxon>Kitasatosporales</taxon>
        <taxon>Streptomycetaceae</taxon>
        <taxon>Streptomyces</taxon>
    </lineage>
</organism>
<evidence type="ECO:0000313" key="5">
    <source>
        <dbReference type="Proteomes" id="UP000275024"/>
    </source>
</evidence>
<evidence type="ECO:0000313" key="4">
    <source>
        <dbReference type="Proteomes" id="UP000268652"/>
    </source>
</evidence>
<protein>
    <recommendedName>
        <fullName evidence="1">DUF6884 domain-containing protein</fullName>
    </recommendedName>
</protein>